<evidence type="ECO:0000313" key="3">
    <source>
        <dbReference type="Proteomes" id="UP000007129"/>
    </source>
</evidence>
<sequence length="825" mass="89844">MFGYAQNNHPDFKFFISMDLWAAGDTEPPQSVIDFVSLLKSYIDHPSYQRGPEPERYPMVSTFADGGLQNYEWQAWRDAFDNHVFLIPDFDHTEGYWESDPGWWWYWGNIVDGLFSWESAWPYRAGYGGAYAGDITPDVKVLEGATNHSRPYMIRNHYIGNLWREQNNDTDPSRYAVQKYQPHDGWRPILGSFIQAFKNGKKAADMQPFGGDEFTGALWYKTILQEASCPWDGAGEYFVEPDGFSSGTDTLNFAVIMPSRGYFIELYSNGRQIIRAELGKGFNYGTVPGVQAGFQKMVIKDTAGNIKQVATGGPCVSDGCPDCIYNMNPVVVPFSDKADENSGLCPETRCGGADVYVPDSVWTDPDPIVQCIPPCTFILPPLRLSTATTISWPRLTTTVYIKTNDETLTKTTIISIPPITTTEIPFWPVTVKATDLPEGTIKATQRLYPPGFTTVWPGSIATFKPTLSSGEVPPPTFVSDSYTQIIQPQPTVDISLPPVPSITYTSHKPRVTCTANCGVNDCERFGCPGDDDDGESDDKTDSGGGRSKPRCGIFSCHGGCGIFGCDGGCGLGGCSAHCSLRDCGGLSCVTGTCGGLDDDSEGSEPGGDGDICDGDTCCNPELDLDIGRCSNGNFPVYDIITSTINCGYTDEEALDMMSSCQEEALENIDVDADLLEAAHSCACVPGLSSGTSKRSSSCPQNAPPPAVTPAPSPQTCETTWTCDFSTTYTFGRDVGSIPQICANAKSAIDLRGEPSILTIGSNPENDHDTNDWYKRKFGTDNPGYWRIQIVGHGAPPRTGWGLNLCNVEEYPFSSGRDSSNRHPTL</sequence>
<proteinExistence type="predicted"/>
<organism evidence="2 3">
    <name type="scientific">Macrophomina phaseolina (strain MS6)</name>
    <name type="common">Charcoal rot fungus</name>
    <dbReference type="NCBI Taxonomy" id="1126212"/>
    <lineage>
        <taxon>Eukaryota</taxon>
        <taxon>Fungi</taxon>
        <taxon>Dikarya</taxon>
        <taxon>Ascomycota</taxon>
        <taxon>Pezizomycotina</taxon>
        <taxon>Dothideomycetes</taxon>
        <taxon>Dothideomycetes incertae sedis</taxon>
        <taxon>Botryosphaeriales</taxon>
        <taxon>Botryosphaeriaceae</taxon>
        <taxon>Macrophomina</taxon>
    </lineage>
</organism>
<evidence type="ECO:0000313" key="2">
    <source>
        <dbReference type="EMBL" id="EKG18569.1"/>
    </source>
</evidence>
<feature type="non-terminal residue" evidence="2">
    <location>
        <position position="825"/>
    </location>
</feature>
<protein>
    <submittedName>
        <fullName evidence="2">Glycoside hydrolase family 71</fullName>
    </submittedName>
</protein>
<gene>
    <name evidence="2" type="ORF">MPH_04185</name>
</gene>
<dbReference type="HOGENOM" id="CLU_343451_0_0_1"/>
<keyword evidence="2" id="KW-0378">Hydrolase</keyword>
<reference evidence="2 3" key="1">
    <citation type="journal article" date="2012" name="BMC Genomics">
        <title>Tools to kill: Genome of one of the most destructive plant pathogenic fungi Macrophomina phaseolina.</title>
        <authorList>
            <person name="Islam M.S."/>
            <person name="Haque M.S."/>
            <person name="Islam M.M."/>
            <person name="Emdad E.M."/>
            <person name="Halim A."/>
            <person name="Hossen Q.M.M."/>
            <person name="Hossain M.Z."/>
            <person name="Ahmed B."/>
            <person name="Rahim S."/>
            <person name="Rahman M.S."/>
            <person name="Alam M.M."/>
            <person name="Hou S."/>
            <person name="Wan X."/>
            <person name="Saito J.A."/>
            <person name="Alam M."/>
        </authorList>
    </citation>
    <scope>NUCLEOTIDE SEQUENCE [LARGE SCALE GENOMIC DNA]</scope>
    <source>
        <strain evidence="2 3">MS6</strain>
    </source>
</reference>
<dbReference type="VEuPathDB" id="FungiDB:MPH_04185"/>
<comment type="caution">
    <text evidence="2">The sequence shown here is derived from an EMBL/GenBank/DDBJ whole genome shotgun (WGS) entry which is preliminary data.</text>
</comment>
<feature type="compositionally biased region" description="Low complexity" evidence="1">
    <location>
        <begin position="689"/>
        <end position="700"/>
    </location>
</feature>
<dbReference type="Pfam" id="PF03659">
    <property type="entry name" value="Glyco_hydro_71"/>
    <property type="match status" value="2"/>
</dbReference>
<feature type="compositionally biased region" description="Pro residues" evidence="1">
    <location>
        <begin position="701"/>
        <end position="712"/>
    </location>
</feature>
<evidence type="ECO:0000256" key="1">
    <source>
        <dbReference type="SAM" id="MobiDB-lite"/>
    </source>
</evidence>
<accession>K2S850</accession>
<dbReference type="InterPro" id="IPR005197">
    <property type="entry name" value="Glyco_hydro_71"/>
</dbReference>
<feature type="region of interest" description="Disordered" evidence="1">
    <location>
        <begin position="689"/>
        <end position="714"/>
    </location>
</feature>
<dbReference type="GO" id="GO:0051118">
    <property type="term" value="F:glucan endo-1,3-alpha-glucosidase activity"/>
    <property type="evidence" value="ECO:0007669"/>
    <property type="project" value="InterPro"/>
</dbReference>
<dbReference type="AlphaFoldDB" id="K2S850"/>
<dbReference type="Proteomes" id="UP000007129">
    <property type="component" value="Unassembled WGS sequence"/>
</dbReference>
<dbReference type="OrthoDB" id="73875at2759"/>
<dbReference type="eggNOG" id="ENOG502SICX">
    <property type="taxonomic scope" value="Eukaryota"/>
</dbReference>
<dbReference type="InParanoid" id="K2S850"/>
<dbReference type="EMBL" id="AHHD01000203">
    <property type="protein sequence ID" value="EKG18569.1"/>
    <property type="molecule type" value="Genomic_DNA"/>
</dbReference>
<name>K2S850_MACPH</name>